<proteinExistence type="predicted"/>
<organism evidence="1 2">
    <name type="scientific">Reticulomyxa filosa</name>
    <dbReference type="NCBI Taxonomy" id="46433"/>
    <lineage>
        <taxon>Eukaryota</taxon>
        <taxon>Sar</taxon>
        <taxon>Rhizaria</taxon>
        <taxon>Retaria</taxon>
        <taxon>Foraminifera</taxon>
        <taxon>Monothalamids</taxon>
        <taxon>Reticulomyxidae</taxon>
        <taxon>Reticulomyxa</taxon>
    </lineage>
</organism>
<comment type="caution">
    <text evidence="1">The sequence shown here is derived from an EMBL/GenBank/DDBJ whole genome shotgun (WGS) entry which is preliminary data.</text>
</comment>
<reference evidence="1 2" key="1">
    <citation type="journal article" date="2013" name="Curr. Biol.">
        <title>The Genome of the Foraminiferan Reticulomyxa filosa.</title>
        <authorList>
            <person name="Glockner G."/>
            <person name="Hulsmann N."/>
            <person name="Schleicher M."/>
            <person name="Noegel A.A."/>
            <person name="Eichinger L."/>
            <person name="Gallinger C."/>
            <person name="Pawlowski J."/>
            <person name="Sierra R."/>
            <person name="Euteneuer U."/>
            <person name="Pillet L."/>
            <person name="Moustafa A."/>
            <person name="Platzer M."/>
            <person name="Groth M."/>
            <person name="Szafranski K."/>
            <person name="Schliwa M."/>
        </authorList>
    </citation>
    <scope>NUCLEOTIDE SEQUENCE [LARGE SCALE GENOMIC DNA]</scope>
</reference>
<accession>X6L738</accession>
<dbReference type="EMBL" id="ASPP01049661">
    <property type="protein sequence ID" value="ETN97452.1"/>
    <property type="molecule type" value="Genomic_DNA"/>
</dbReference>
<evidence type="ECO:0008006" key="3">
    <source>
        <dbReference type="Google" id="ProtNLM"/>
    </source>
</evidence>
<dbReference type="Proteomes" id="UP000023152">
    <property type="component" value="Unassembled WGS sequence"/>
</dbReference>
<keyword evidence="2" id="KW-1185">Reference proteome</keyword>
<sequence>HGSKSIKGDWFFQCSECEQVHLCLDCMLKLYFVDYNREEDIYDFLARYRQVSGQWLFEEIDIEDAISKLFQKDQGADHDTKAKTNANEKINSNFDLQLNDAFHFFDLDKDGILKHVYIQEMFKALIRQKTANISSHL</sequence>
<name>X6L738_RETFI</name>
<gene>
    <name evidence="1" type="ORF">RFI_40077</name>
</gene>
<evidence type="ECO:0000313" key="2">
    <source>
        <dbReference type="Proteomes" id="UP000023152"/>
    </source>
</evidence>
<protein>
    <recommendedName>
        <fullName evidence="3">EF-hand domain-containing protein</fullName>
    </recommendedName>
</protein>
<dbReference type="AlphaFoldDB" id="X6L738"/>
<feature type="non-terminal residue" evidence="1">
    <location>
        <position position="1"/>
    </location>
</feature>
<evidence type="ECO:0000313" key="1">
    <source>
        <dbReference type="EMBL" id="ETN97452.1"/>
    </source>
</evidence>